<gene>
    <name evidence="4" type="ORF">MEBOL_000269</name>
</gene>
<dbReference type="InterPro" id="IPR000644">
    <property type="entry name" value="CBS_dom"/>
</dbReference>
<evidence type="ECO:0000256" key="2">
    <source>
        <dbReference type="PROSITE-ProRule" id="PRU00703"/>
    </source>
</evidence>
<keyword evidence="1 2" id="KW-0129">CBS domain</keyword>
<dbReference type="Proteomes" id="UP000217289">
    <property type="component" value="Chromosome"/>
</dbReference>
<keyword evidence="5" id="KW-1185">Reference proteome</keyword>
<protein>
    <submittedName>
        <fullName evidence="4">Putative signal-transduction protein</fullName>
    </submittedName>
</protein>
<sequence>MTKLAGMKGHARHLMTAPVKSVTPETPLSEVALLLADAHIAGVPVTDDEQVVGIISEPDILNALLENRALDTPARELMTSPVHTVNEFETSDEVMALFRKHRIHHLPVVREDKLLGIITPADVIRYLARDLDEPPRVG</sequence>
<dbReference type="EMBL" id="CP022163">
    <property type="protein sequence ID" value="ATB26835.1"/>
    <property type="molecule type" value="Genomic_DNA"/>
</dbReference>
<name>A0A286NUY0_9BACT</name>
<dbReference type="Gene3D" id="3.10.580.10">
    <property type="entry name" value="CBS-domain"/>
    <property type="match status" value="1"/>
</dbReference>
<organism evidence="4 5">
    <name type="scientific">Melittangium boletus DSM 14713</name>
    <dbReference type="NCBI Taxonomy" id="1294270"/>
    <lineage>
        <taxon>Bacteria</taxon>
        <taxon>Pseudomonadati</taxon>
        <taxon>Myxococcota</taxon>
        <taxon>Myxococcia</taxon>
        <taxon>Myxococcales</taxon>
        <taxon>Cystobacterineae</taxon>
        <taxon>Archangiaceae</taxon>
        <taxon>Melittangium</taxon>
    </lineage>
</organism>
<evidence type="ECO:0000313" key="5">
    <source>
        <dbReference type="Proteomes" id="UP000217289"/>
    </source>
</evidence>
<dbReference type="SMART" id="SM00116">
    <property type="entry name" value="CBS"/>
    <property type="match status" value="2"/>
</dbReference>
<dbReference type="InterPro" id="IPR051257">
    <property type="entry name" value="Diverse_CBS-Domain"/>
</dbReference>
<dbReference type="RefSeq" id="WP_095975725.1">
    <property type="nucleotide sequence ID" value="NZ_CP022163.1"/>
</dbReference>
<dbReference type="Pfam" id="PF00571">
    <property type="entry name" value="CBS"/>
    <property type="match status" value="2"/>
</dbReference>
<feature type="domain" description="CBS" evidence="3">
    <location>
        <begin position="15"/>
        <end position="70"/>
    </location>
</feature>
<reference evidence="4 5" key="1">
    <citation type="submission" date="2017-06" db="EMBL/GenBank/DDBJ databases">
        <authorList>
            <person name="Kim H.J."/>
            <person name="Triplett B.A."/>
        </authorList>
    </citation>
    <scope>NUCLEOTIDE SEQUENCE [LARGE SCALE GENOMIC DNA]</scope>
    <source>
        <strain evidence="4 5">DSM 14713</strain>
    </source>
</reference>
<dbReference type="OrthoDB" id="9780653at2"/>
<dbReference type="PROSITE" id="PS51371">
    <property type="entry name" value="CBS"/>
    <property type="match status" value="2"/>
</dbReference>
<proteinExistence type="predicted"/>
<dbReference type="InterPro" id="IPR046342">
    <property type="entry name" value="CBS_dom_sf"/>
</dbReference>
<dbReference type="SUPFAM" id="SSF54631">
    <property type="entry name" value="CBS-domain pair"/>
    <property type="match status" value="1"/>
</dbReference>
<dbReference type="PANTHER" id="PTHR43080">
    <property type="entry name" value="CBS DOMAIN-CONTAINING PROTEIN CBSX3, MITOCHONDRIAL"/>
    <property type="match status" value="1"/>
</dbReference>
<evidence type="ECO:0000313" key="4">
    <source>
        <dbReference type="EMBL" id="ATB26835.1"/>
    </source>
</evidence>
<dbReference type="AlphaFoldDB" id="A0A286NUY0"/>
<accession>A0A286NUY0</accession>
<feature type="domain" description="CBS" evidence="3">
    <location>
        <begin position="78"/>
        <end position="133"/>
    </location>
</feature>
<dbReference type="KEGG" id="mbd:MEBOL_000269"/>
<evidence type="ECO:0000256" key="1">
    <source>
        <dbReference type="ARBA" id="ARBA00023122"/>
    </source>
</evidence>
<dbReference type="PANTHER" id="PTHR43080:SF2">
    <property type="entry name" value="CBS DOMAIN-CONTAINING PROTEIN"/>
    <property type="match status" value="1"/>
</dbReference>
<evidence type="ECO:0000259" key="3">
    <source>
        <dbReference type="PROSITE" id="PS51371"/>
    </source>
</evidence>